<sequence length="121" mass="13080">MRSLIFIITLFTFATAYTETASREPSVKVLKYRGAIQCDQKSGTPPEIMRNELVKAGIEVISVACGEDGRMHPMLCGTPTGAINIFEIPQKNAAQAFKLGFAKLDSSSGARETPCPAQLTQ</sequence>
<name>A0A2W4R0C8_9GAMM</name>
<comment type="caution">
    <text evidence="1">The sequence shown here is derived from an EMBL/GenBank/DDBJ whole genome shotgun (WGS) entry which is preliminary data.</text>
</comment>
<dbReference type="AlphaFoldDB" id="A0A2W4R0C8"/>
<evidence type="ECO:0000313" key="2">
    <source>
        <dbReference type="Proteomes" id="UP000249396"/>
    </source>
</evidence>
<reference evidence="1 2" key="1">
    <citation type="journal article" date="2018" name="Aquat. Microb. Ecol.">
        <title>Gammaproteobacterial methanotrophs dominate.</title>
        <authorList>
            <person name="Rissanen A.J."/>
            <person name="Saarenheimo J."/>
            <person name="Tiirola M."/>
            <person name="Peura S."/>
            <person name="Aalto S.L."/>
            <person name="Karvinen A."/>
            <person name="Nykanen H."/>
        </authorList>
    </citation>
    <scope>NUCLEOTIDE SEQUENCE [LARGE SCALE GENOMIC DNA]</scope>
    <source>
        <strain evidence="1">AMbin10</strain>
    </source>
</reference>
<gene>
    <name evidence="1" type="ORF">DM484_14575</name>
</gene>
<dbReference type="Proteomes" id="UP000249396">
    <property type="component" value="Unassembled WGS sequence"/>
</dbReference>
<evidence type="ECO:0000313" key="1">
    <source>
        <dbReference type="EMBL" id="PZN77512.1"/>
    </source>
</evidence>
<accession>A0A2W4R0C8</accession>
<proteinExistence type="predicted"/>
<dbReference type="EMBL" id="QJPH01000334">
    <property type="protein sequence ID" value="PZN77512.1"/>
    <property type="molecule type" value="Genomic_DNA"/>
</dbReference>
<organism evidence="1 2">
    <name type="scientific">Candidatus Methylumidiphilus alinenensis</name>
    <dbReference type="NCBI Taxonomy" id="2202197"/>
    <lineage>
        <taxon>Bacteria</taxon>
        <taxon>Pseudomonadati</taxon>
        <taxon>Pseudomonadota</taxon>
        <taxon>Gammaproteobacteria</taxon>
        <taxon>Methylococcales</taxon>
        <taxon>Candidatus Methylumidiphilus</taxon>
    </lineage>
</organism>
<protein>
    <submittedName>
        <fullName evidence="1">Uncharacterized protein</fullName>
    </submittedName>
</protein>